<feature type="compositionally biased region" description="Polar residues" evidence="1">
    <location>
        <begin position="51"/>
        <end position="74"/>
    </location>
</feature>
<evidence type="ECO:0000313" key="3">
    <source>
        <dbReference type="Proteomes" id="UP001187415"/>
    </source>
</evidence>
<name>A0AA88LRS9_CHASR</name>
<evidence type="ECO:0000313" key="2">
    <source>
        <dbReference type="EMBL" id="KAK2822762.1"/>
    </source>
</evidence>
<feature type="compositionally biased region" description="Basic and acidic residues" evidence="1">
    <location>
        <begin position="33"/>
        <end position="43"/>
    </location>
</feature>
<organism evidence="2 3">
    <name type="scientific">Channa striata</name>
    <name type="common">Snakehead murrel</name>
    <name type="synonym">Ophicephalus striatus</name>
    <dbReference type="NCBI Taxonomy" id="64152"/>
    <lineage>
        <taxon>Eukaryota</taxon>
        <taxon>Metazoa</taxon>
        <taxon>Chordata</taxon>
        <taxon>Craniata</taxon>
        <taxon>Vertebrata</taxon>
        <taxon>Euteleostomi</taxon>
        <taxon>Actinopterygii</taxon>
        <taxon>Neopterygii</taxon>
        <taxon>Teleostei</taxon>
        <taxon>Neoteleostei</taxon>
        <taxon>Acanthomorphata</taxon>
        <taxon>Anabantaria</taxon>
        <taxon>Anabantiformes</taxon>
        <taxon>Channoidei</taxon>
        <taxon>Channidae</taxon>
        <taxon>Channa</taxon>
    </lineage>
</organism>
<dbReference type="Proteomes" id="UP001187415">
    <property type="component" value="Unassembled WGS sequence"/>
</dbReference>
<dbReference type="AlphaFoldDB" id="A0AA88LRS9"/>
<evidence type="ECO:0000256" key="1">
    <source>
        <dbReference type="SAM" id="MobiDB-lite"/>
    </source>
</evidence>
<comment type="caution">
    <text evidence="2">The sequence shown here is derived from an EMBL/GenBank/DDBJ whole genome shotgun (WGS) entry which is preliminary data.</text>
</comment>
<protein>
    <submittedName>
        <fullName evidence="2">Uncharacterized protein</fullName>
    </submittedName>
</protein>
<gene>
    <name evidence="2" type="ORF">Q5P01_022827</name>
</gene>
<accession>A0AA88LRS9</accession>
<dbReference type="EMBL" id="JAUPFM010000018">
    <property type="protein sequence ID" value="KAK2822762.1"/>
    <property type="molecule type" value="Genomic_DNA"/>
</dbReference>
<proteinExistence type="predicted"/>
<sequence>MRRAEPVASPVEQAGLSGARLTTASAAAPHLTDSIRRADDGAHRAAGLTAARSSGSAEQASVKQTNDPINSLWTESAIGRIPETH</sequence>
<feature type="region of interest" description="Disordered" evidence="1">
    <location>
        <begin position="1"/>
        <end position="85"/>
    </location>
</feature>
<keyword evidence="3" id="KW-1185">Reference proteome</keyword>
<reference evidence="2" key="1">
    <citation type="submission" date="2023-07" db="EMBL/GenBank/DDBJ databases">
        <title>Chromosome-level Genome Assembly of Striped Snakehead (Channa striata).</title>
        <authorList>
            <person name="Liu H."/>
        </authorList>
    </citation>
    <scope>NUCLEOTIDE SEQUENCE</scope>
    <source>
        <strain evidence="2">Gz</strain>
        <tissue evidence="2">Muscle</tissue>
    </source>
</reference>